<dbReference type="GO" id="GO:0043565">
    <property type="term" value="F:sequence-specific DNA binding"/>
    <property type="evidence" value="ECO:0007669"/>
    <property type="project" value="InterPro"/>
</dbReference>
<dbReference type="SMART" id="SM00342">
    <property type="entry name" value="HTH_ARAC"/>
    <property type="match status" value="1"/>
</dbReference>
<name>A0A3S0ZT03_9BURK</name>
<gene>
    <name evidence="5" type="ORF">EJP67_31225</name>
</gene>
<dbReference type="InterPro" id="IPR014710">
    <property type="entry name" value="RmlC-like_jellyroll"/>
</dbReference>
<dbReference type="Gene3D" id="2.60.120.10">
    <property type="entry name" value="Jelly Rolls"/>
    <property type="match status" value="1"/>
</dbReference>
<dbReference type="InterPro" id="IPR003313">
    <property type="entry name" value="AraC-bd"/>
</dbReference>
<dbReference type="InterPro" id="IPR018060">
    <property type="entry name" value="HTH_AraC"/>
</dbReference>
<proteinExistence type="predicted"/>
<sequence>MRVSMMWSSCRIRHVNFLQDRRFLRCKNGFMREDGHREEALGPDAPRSRNALRDDARFFTSGCMTGEERVDCLTATFRKHRYALHAHETFVIGAITSGCGTLWLQGTRHRASPGDLTLLNPEDVHDGTPHDDTGYSYRVTYPSASLVQRLAAEITGHEVQPHFRCRVIRDPAAATRLVAAHLALETSGWSLGTEEALLLAYACCLERHAERFRPEAPRGREQQRVSRVKSMLEDQATSSDVCLADLAGEVGVSRFHLIRMFRNEAGTTPHAYLVGRRIEAAKRRLRRGEAPIAVASATGFADQAHLTRVFKARVGVTPGAYRDGVSK</sequence>
<dbReference type="AlphaFoldDB" id="A0A3S0ZT03"/>
<keyword evidence="1" id="KW-0805">Transcription regulation</keyword>
<evidence type="ECO:0000256" key="3">
    <source>
        <dbReference type="ARBA" id="ARBA00023163"/>
    </source>
</evidence>
<feature type="domain" description="HTH araC/xylS-type" evidence="4">
    <location>
        <begin position="226"/>
        <end position="324"/>
    </location>
</feature>
<dbReference type="SUPFAM" id="SSF51215">
    <property type="entry name" value="Regulatory protein AraC"/>
    <property type="match status" value="1"/>
</dbReference>
<protein>
    <submittedName>
        <fullName evidence="5">Helix-turn-helix domain-containing protein</fullName>
    </submittedName>
</protein>
<dbReference type="PANTHER" id="PTHR46796">
    <property type="entry name" value="HTH-TYPE TRANSCRIPTIONAL ACTIVATOR RHAS-RELATED"/>
    <property type="match status" value="1"/>
</dbReference>
<dbReference type="InterPro" id="IPR050204">
    <property type="entry name" value="AraC_XylS_family_regulators"/>
</dbReference>
<keyword evidence="2" id="KW-0238">DNA-binding</keyword>
<dbReference type="GO" id="GO:0003700">
    <property type="term" value="F:DNA-binding transcription factor activity"/>
    <property type="evidence" value="ECO:0007669"/>
    <property type="project" value="InterPro"/>
</dbReference>
<dbReference type="PANTHER" id="PTHR46796:SF2">
    <property type="entry name" value="TRANSCRIPTIONAL REGULATORY PROTEIN"/>
    <property type="match status" value="1"/>
</dbReference>
<accession>A0A3S0ZT03</accession>
<dbReference type="Pfam" id="PF02311">
    <property type="entry name" value="AraC_binding"/>
    <property type="match status" value="1"/>
</dbReference>
<evidence type="ECO:0000313" key="5">
    <source>
        <dbReference type="EMBL" id="RUR71526.1"/>
    </source>
</evidence>
<comment type="caution">
    <text evidence="5">The sequence shown here is derived from an EMBL/GenBank/DDBJ whole genome shotgun (WGS) entry which is preliminary data.</text>
</comment>
<evidence type="ECO:0000313" key="6">
    <source>
        <dbReference type="Proteomes" id="UP000281118"/>
    </source>
</evidence>
<organism evidence="5 6">
    <name type="scientific">Variovorax guangxiensis</name>
    <dbReference type="NCBI Taxonomy" id="1775474"/>
    <lineage>
        <taxon>Bacteria</taxon>
        <taxon>Pseudomonadati</taxon>
        <taxon>Pseudomonadota</taxon>
        <taxon>Betaproteobacteria</taxon>
        <taxon>Burkholderiales</taxon>
        <taxon>Comamonadaceae</taxon>
        <taxon>Variovorax</taxon>
    </lineage>
</organism>
<dbReference type="EMBL" id="RXFT01000021">
    <property type="protein sequence ID" value="RUR71526.1"/>
    <property type="molecule type" value="Genomic_DNA"/>
</dbReference>
<evidence type="ECO:0000256" key="2">
    <source>
        <dbReference type="ARBA" id="ARBA00023125"/>
    </source>
</evidence>
<keyword evidence="3" id="KW-0804">Transcription</keyword>
<dbReference type="SUPFAM" id="SSF46689">
    <property type="entry name" value="Homeodomain-like"/>
    <property type="match status" value="2"/>
</dbReference>
<evidence type="ECO:0000256" key="1">
    <source>
        <dbReference type="ARBA" id="ARBA00023015"/>
    </source>
</evidence>
<evidence type="ECO:0000259" key="4">
    <source>
        <dbReference type="PROSITE" id="PS01124"/>
    </source>
</evidence>
<dbReference type="Pfam" id="PF12833">
    <property type="entry name" value="HTH_18"/>
    <property type="match status" value="1"/>
</dbReference>
<dbReference type="InterPro" id="IPR037923">
    <property type="entry name" value="HTH-like"/>
</dbReference>
<dbReference type="OrthoDB" id="3631840at2"/>
<dbReference type="InterPro" id="IPR009057">
    <property type="entry name" value="Homeodomain-like_sf"/>
</dbReference>
<reference evidence="5 6" key="1">
    <citation type="submission" date="2018-12" db="EMBL/GenBank/DDBJ databases">
        <title>The genome sequences of Variovorax guangxiensis DSM 27352.</title>
        <authorList>
            <person name="Gao J."/>
            <person name="Sun J."/>
        </authorList>
    </citation>
    <scope>NUCLEOTIDE SEQUENCE [LARGE SCALE GENOMIC DNA]</scope>
    <source>
        <strain evidence="5 6">DSM 27352</strain>
    </source>
</reference>
<dbReference type="Gene3D" id="1.10.10.60">
    <property type="entry name" value="Homeodomain-like"/>
    <property type="match status" value="2"/>
</dbReference>
<dbReference type="PROSITE" id="PS01124">
    <property type="entry name" value="HTH_ARAC_FAMILY_2"/>
    <property type="match status" value="1"/>
</dbReference>
<dbReference type="Proteomes" id="UP000281118">
    <property type="component" value="Unassembled WGS sequence"/>
</dbReference>